<accession>A0AA44VNP7</accession>
<feature type="domain" description="SpoVT-AbrB" evidence="2">
    <location>
        <begin position="6"/>
        <end position="51"/>
    </location>
</feature>
<protein>
    <recommendedName>
        <fullName evidence="2">SpoVT-AbrB domain-containing protein</fullName>
    </recommendedName>
</protein>
<comment type="caution">
    <text evidence="3">The sequence shown here is derived from an EMBL/GenBank/DDBJ whole genome shotgun (WGS) entry which is preliminary data.</text>
</comment>
<dbReference type="SMART" id="SM00966">
    <property type="entry name" value="SpoVT_AbrB"/>
    <property type="match status" value="1"/>
</dbReference>
<feature type="region of interest" description="Disordered" evidence="1">
    <location>
        <begin position="61"/>
        <end position="86"/>
    </location>
</feature>
<name>A0AA44VNP7_9VIBR</name>
<evidence type="ECO:0000256" key="1">
    <source>
        <dbReference type="SAM" id="MobiDB-lite"/>
    </source>
</evidence>
<evidence type="ECO:0000313" key="4">
    <source>
        <dbReference type="Proteomes" id="UP000239763"/>
    </source>
</evidence>
<evidence type="ECO:0000313" key="3">
    <source>
        <dbReference type="EMBL" id="PME22182.1"/>
    </source>
</evidence>
<reference evidence="3 4" key="1">
    <citation type="journal article" date="2018" name="Nature">
        <title>A major lineage of non-tailed dsDNA viruses as unrecognized killers of marine bacteria.</title>
        <authorList>
            <person name="Kauffman K.M."/>
            <person name="Hussain F.A."/>
            <person name="Yang J."/>
            <person name="Arevalo P."/>
            <person name="Brown J.M."/>
            <person name="Chang W.K."/>
            <person name="VanInsberghe D."/>
            <person name="Elsherbini J."/>
            <person name="Sharma R.S."/>
            <person name="Cutler M.B."/>
            <person name="Kelly L."/>
            <person name="Polz M.F."/>
        </authorList>
    </citation>
    <scope>NUCLEOTIDE SEQUENCE [LARGE SCALE GENOMIC DNA]</scope>
    <source>
        <strain evidence="3 4">10N.286.55.E1</strain>
    </source>
</reference>
<organism evidence="3 4">
    <name type="scientific">Vibrio lentus</name>
    <dbReference type="NCBI Taxonomy" id="136468"/>
    <lineage>
        <taxon>Bacteria</taxon>
        <taxon>Pseudomonadati</taxon>
        <taxon>Pseudomonadota</taxon>
        <taxon>Gammaproteobacteria</taxon>
        <taxon>Vibrionales</taxon>
        <taxon>Vibrionaceae</taxon>
        <taxon>Vibrio</taxon>
    </lineage>
</organism>
<dbReference type="Pfam" id="PF04014">
    <property type="entry name" value="MazE_antitoxin"/>
    <property type="match status" value="1"/>
</dbReference>
<dbReference type="GO" id="GO:0003677">
    <property type="term" value="F:DNA binding"/>
    <property type="evidence" value="ECO:0007669"/>
    <property type="project" value="InterPro"/>
</dbReference>
<proteinExistence type="predicted"/>
<gene>
    <name evidence="3" type="ORF">BCV38_15225</name>
</gene>
<sequence>MEKELIRIGNSTGLTIPDEWLSEMNLSPGSKVSLVRERGGIVVKPLTEKPEFNTKELMANTDFEAQRNDPELEAWGHKRKEGRENT</sequence>
<dbReference type="AlphaFoldDB" id="A0AA44VNP7"/>
<evidence type="ECO:0000259" key="2">
    <source>
        <dbReference type="SMART" id="SM00966"/>
    </source>
</evidence>
<dbReference type="SUPFAM" id="SSF89447">
    <property type="entry name" value="AbrB/MazE/MraZ-like"/>
    <property type="match status" value="1"/>
</dbReference>
<feature type="compositionally biased region" description="Basic and acidic residues" evidence="1">
    <location>
        <begin position="64"/>
        <end position="86"/>
    </location>
</feature>
<dbReference type="RefSeq" id="WP_102297875.1">
    <property type="nucleotide sequence ID" value="NZ_JAAHTI010000001.1"/>
</dbReference>
<dbReference type="Proteomes" id="UP000239763">
    <property type="component" value="Unassembled WGS sequence"/>
</dbReference>
<dbReference type="InterPro" id="IPR037914">
    <property type="entry name" value="SpoVT-AbrB_sf"/>
</dbReference>
<dbReference type="EMBL" id="MCSB01000053">
    <property type="protein sequence ID" value="PME22182.1"/>
    <property type="molecule type" value="Genomic_DNA"/>
</dbReference>
<dbReference type="Gene3D" id="2.10.260.10">
    <property type="match status" value="1"/>
</dbReference>
<dbReference type="InterPro" id="IPR007159">
    <property type="entry name" value="SpoVT-AbrB_dom"/>
</dbReference>
<keyword evidence="4" id="KW-1185">Reference proteome</keyword>